<evidence type="ECO:0000313" key="2">
    <source>
        <dbReference type="EMBL" id="GBF50572.1"/>
    </source>
</evidence>
<dbReference type="Proteomes" id="UP000245133">
    <property type="component" value="Unassembled WGS sequence"/>
</dbReference>
<name>A0A2P2E125_9LEPT</name>
<keyword evidence="1" id="KW-0175">Coiled coil</keyword>
<dbReference type="OrthoDB" id="334130at2"/>
<feature type="coiled-coil region" evidence="1">
    <location>
        <begin position="16"/>
        <end position="43"/>
    </location>
</feature>
<dbReference type="EMBL" id="BFBB01000005">
    <property type="protein sequence ID" value="GBF50572.1"/>
    <property type="molecule type" value="Genomic_DNA"/>
</dbReference>
<organism evidence="2 3">
    <name type="scientific">Leptospira ryugenii</name>
    <dbReference type="NCBI Taxonomy" id="1917863"/>
    <lineage>
        <taxon>Bacteria</taxon>
        <taxon>Pseudomonadati</taxon>
        <taxon>Spirochaetota</taxon>
        <taxon>Spirochaetia</taxon>
        <taxon>Leptospirales</taxon>
        <taxon>Leptospiraceae</taxon>
        <taxon>Leptospira</taxon>
    </lineage>
</organism>
<sequence>MDPFSFEETERWQELTERLFQKVQELEDLMVQVRNDLDAYRVVREEWQKYHEEWKAARQVS</sequence>
<proteinExistence type="predicted"/>
<comment type="caution">
    <text evidence="2">The sequence shown here is derived from an EMBL/GenBank/DDBJ whole genome shotgun (WGS) entry which is preliminary data.</text>
</comment>
<evidence type="ECO:0000256" key="1">
    <source>
        <dbReference type="SAM" id="Coils"/>
    </source>
</evidence>
<dbReference type="RefSeq" id="WP_108976569.1">
    <property type="nucleotide sequence ID" value="NZ_BFBB01000005.1"/>
</dbReference>
<gene>
    <name evidence="2" type="ORF">LPTSP4_20980</name>
</gene>
<reference evidence="2 3" key="1">
    <citation type="submission" date="2018-02" db="EMBL/GenBank/DDBJ databases">
        <title>Novel Leptospira species isolated from soil and water in Japan.</title>
        <authorList>
            <person name="Nakao R."/>
            <person name="Masuzawa T."/>
        </authorList>
    </citation>
    <scope>NUCLEOTIDE SEQUENCE [LARGE SCALE GENOMIC DNA]</scope>
    <source>
        <strain evidence="2 3">YH101</strain>
    </source>
</reference>
<protein>
    <submittedName>
        <fullName evidence="2">Uncharacterized protein</fullName>
    </submittedName>
</protein>
<evidence type="ECO:0000313" key="3">
    <source>
        <dbReference type="Proteomes" id="UP000245133"/>
    </source>
</evidence>
<dbReference type="AlphaFoldDB" id="A0A2P2E125"/>
<keyword evidence="3" id="KW-1185">Reference proteome</keyword>
<accession>A0A2P2E125</accession>